<sequence length="57" mass="6653">MNGADPFRKNDTSYLTLYVRIWLIQFSKYIFVVSVKNGKSRDSNEFYLSANIFTPVP</sequence>
<accession>A0A0R3QKH8</accession>
<dbReference type="AlphaFoldDB" id="A0A0R3QKH8"/>
<reference evidence="1" key="1">
    <citation type="submission" date="2017-02" db="UniProtKB">
        <authorList>
            <consortium name="WormBaseParasite"/>
        </authorList>
    </citation>
    <scope>IDENTIFICATION</scope>
</reference>
<dbReference type="WBParaSite" id="BTMF_0000812201-mRNA-1">
    <property type="protein sequence ID" value="BTMF_0000812201-mRNA-1"/>
    <property type="gene ID" value="BTMF_0000812201"/>
</dbReference>
<proteinExistence type="predicted"/>
<protein>
    <submittedName>
        <fullName evidence="1">Uncharacterized protein</fullName>
    </submittedName>
</protein>
<evidence type="ECO:0000313" key="1">
    <source>
        <dbReference type="WBParaSite" id="BTMF_0000812201-mRNA-1"/>
    </source>
</evidence>
<organism evidence="1">
    <name type="scientific">Brugia timori</name>
    <dbReference type="NCBI Taxonomy" id="42155"/>
    <lineage>
        <taxon>Eukaryota</taxon>
        <taxon>Metazoa</taxon>
        <taxon>Ecdysozoa</taxon>
        <taxon>Nematoda</taxon>
        <taxon>Chromadorea</taxon>
        <taxon>Rhabditida</taxon>
        <taxon>Spirurina</taxon>
        <taxon>Spiruromorpha</taxon>
        <taxon>Filarioidea</taxon>
        <taxon>Onchocercidae</taxon>
        <taxon>Brugia</taxon>
    </lineage>
</organism>
<name>A0A0R3QKH8_9BILA</name>